<dbReference type="SUPFAM" id="SSF51294">
    <property type="entry name" value="Hedgehog/intein (Hint) domain"/>
    <property type="match status" value="1"/>
</dbReference>
<accession>A0A8S5QTT9</accession>
<dbReference type="PRINTS" id="PR00379">
    <property type="entry name" value="INTEIN"/>
</dbReference>
<organism evidence="3">
    <name type="scientific">Siphoviridae sp. ctUWs1</name>
    <dbReference type="NCBI Taxonomy" id="2826352"/>
    <lineage>
        <taxon>Viruses</taxon>
        <taxon>Duplodnaviria</taxon>
        <taxon>Heunggongvirae</taxon>
        <taxon>Uroviricota</taxon>
        <taxon>Caudoviricetes</taxon>
    </lineage>
</organism>
<dbReference type="InterPro" id="IPR006142">
    <property type="entry name" value="INTEIN"/>
</dbReference>
<dbReference type="PROSITE" id="PS50819">
    <property type="entry name" value="INTEIN_ENDONUCLEASE"/>
    <property type="match status" value="1"/>
</dbReference>
<feature type="region of interest" description="Disordered" evidence="1">
    <location>
        <begin position="286"/>
        <end position="311"/>
    </location>
</feature>
<name>A0A8S5QTT9_9CAUD</name>
<dbReference type="EMBL" id="BK015734">
    <property type="protein sequence ID" value="DAE22504.1"/>
    <property type="molecule type" value="Genomic_DNA"/>
</dbReference>
<dbReference type="InterPro" id="IPR036844">
    <property type="entry name" value="Hint_dom_sf"/>
</dbReference>
<sequence length="892" mass="99339">MMDNLIQPNGPKAGQPFIPTDRQIEFLAHFYALNHNGGFVYRQGIRRLAKGSGKSPFAAAMCLFELLGPCRYDGFDRHAPFGVRAKPMSMPLVQIVATSESQPLALDTKVPTTGGWSTVGDLEVGDMVYGSDGNPTPVLGKTEVFTGHDCYQITFDDGTTVVADAAHGWTLERLHSHGDRFEAVTMSTQDMRDYLNSGRRRSLRIPLVGRKGGASAPPLISPYMLGYWLGDGDRGGSAIAIDWRRKDEIEGIFNGELEWWDDIKADLQKNNDGRLYIRRRRQMCPRGHSYAEGDPNRATSSSGHPMCRRCNKGTREGMMDKKLLSFRERLREVGVLGNKHVPEAYLRASYEDRLALLQGLIDSDGAVTRKGNVRFTNTNPRILNAFVELAESLGQKCFTFDGDAGSKVVAFTPQPGFPAARLTCHTERLPQESRTLSAYRRVESVEPVRSVPVQCVTIGTEDHLFQVEGGVLTHNTANTIRMVRAFCQKKGPLARKYDLEVAKTFIETPSGGKLQQMTSSAHSMEGGEVSFVVGDELEHWLPAQGGPAMLQTIQQNAAKMGGRFMGTCNAWVPGEQSSAEAVFEAWCDQEDGLTRGKTKILYDARIAPPNTVLTDEPEEGQVGLTEALEYVYEDCPWVNLESIKEQIWSPEYPESRSIRFFLNRPNAAEASWVTLEEWTQLRKPDRKVEPGEKIVMFFDGSKSNDHTALVGCCMEDGHVFKIGHWKPEKPLGVVNVAAVDAGVRRAFDTYNVVAFWADVREWESFTRTAWPEDFGDRLIVPAVRGGMSASPIAWDMRSHAYQFAEAAETAFTEIQQQAFTHDGDSALGEHVSNCRVNEFKGRWSVKKESPKSSKKIDLAVCMIGARMLYRYVKSSKEWADMNKPVGAWTVIV</sequence>
<dbReference type="Gene3D" id="3.10.28.10">
    <property type="entry name" value="Homing endonucleases"/>
    <property type="match status" value="1"/>
</dbReference>
<dbReference type="GO" id="GO:0004519">
    <property type="term" value="F:endonuclease activity"/>
    <property type="evidence" value="ECO:0007669"/>
    <property type="project" value="InterPro"/>
</dbReference>
<dbReference type="GO" id="GO:0016539">
    <property type="term" value="P:intein-mediated protein splicing"/>
    <property type="evidence" value="ECO:0007669"/>
    <property type="project" value="InterPro"/>
</dbReference>
<dbReference type="Pfam" id="PF14528">
    <property type="entry name" value="LAGLIDADG_3"/>
    <property type="match status" value="1"/>
</dbReference>
<reference evidence="3" key="1">
    <citation type="journal article" date="2021" name="Proc. Natl. Acad. Sci. U.S.A.">
        <title>A Catalog of Tens of Thousands of Viruses from Human Metagenomes Reveals Hidden Associations with Chronic Diseases.</title>
        <authorList>
            <person name="Tisza M.J."/>
            <person name="Buck C.B."/>
        </authorList>
    </citation>
    <scope>NUCLEOTIDE SEQUENCE</scope>
    <source>
        <strain evidence="3">CtUWs1</strain>
    </source>
</reference>
<evidence type="ECO:0000313" key="3">
    <source>
        <dbReference type="EMBL" id="DAE22504.1"/>
    </source>
</evidence>
<feature type="domain" description="DOD-type homing endonuclease" evidence="2">
    <location>
        <begin position="224"/>
        <end position="395"/>
    </location>
</feature>
<proteinExistence type="predicted"/>
<dbReference type="InterPro" id="IPR027434">
    <property type="entry name" value="Homing_endonucl"/>
</dbReference>
<evidence type="ECO:0000256" key="1">
    <source>
        <dbReference type="SAM" id="MobiDB-lite"/>
    </source>
</evidence>
<protein>
    <submittedName>
        <fullName evidence="3">Large Terminase</fullName>
    </submittedName>
</protein>
<dbReference type="SUPFAM" id="SSF55608">
    <property type="entry name" value="Homing endonucleases"/>
    <property type="match status" value="1"/>
</dbReference>
<dbReference type="InterPro" id="IPR004860">
    <property type="entry name" value="LAGLIDADG_dom"/>
</dbReference>
<dbReference type="InterPro" id="IPR004042">
    <property type="entry name" value="Intein_endonuc_central"/>
</dbReference>
<evidence type="ECO:0000259" key="2">
    <source>
        <dbReference type="PROSITE" id="PS50819"/>
    </source>
</evidence>